<feature type="transmembrane region" description="Helical" evidence="7">
    <location>
        <begin position="41"/>
        <end position="65"/>
    </location>
</feature>
<feature type="transmembrane region" description="Helical" evidence="7">
    <location>
        <begin position="110"/>
        <end position="131"/>
    </location>
</feature>
<feature type="transmembrane region" description="Helical" evidence="7">
    <location>
        <begin position="162"/>
        <end position="182"/>
    </location>
</feature>
<organism evidence="10 11">
    <name type="scientific">Chthoniobacter flavus Ellin428</name>
    <dbReference type="NCBI Taxonomy" id="497964"/>
    <lineage>
        <taxon>Bacteria</taxon>
        <taxon>Pseudomonadati</taxon>
        <taxon>Verrucomicrobiota</taxon>
        <taxon>Spartobacteria</taxon>
        <taxon>Chthoniobacterales</taxon>
        <taxon>Chthoniobacteraceae</taxon>
        <taxon>Chthoniobacter</taxon>
    </lineage>
</organism>
<evidence type="ECO:0000259" key="8">
    <source>
        <dbReference type="Pfam" id="PF01545"/>
    </source>
</evidence>
<protein>
    <submittedName>
        <fullName evidence="10">Cation diffusion facilitator family transporter</fullName>
    </submittedName>
</protein>
<reference evidence="10 11" key="1">
    <citation type="journal article" date="2011" name="J. Bacteriol.">
        <title>Genome sequence of Chthoniobacter flavus Ellin428, an aerobic heterotrophic soil bacterium.</title>
        <authorList>
            <person name="Kant R."/>
            <person name="van Passel M.W."/>
            <person name="Palva A."/>
            <person name="Lucas S."/>
            <person name="Lapidus A."/>
            <person name="Glavina Del Rio T."/>
            <person name="Dalin E."/>
            <person name="Tice H."/>
            <person name="Bruce D."/>
            <person name="Goodwin L."/>
            <person name="Pitluck S."/>
            <person name="Larimer F.W."/>
            <person name="Land M.L."/>
            <person name="Hauser L."/>
            <person name="Sangwan P."/>
            <person name="de Vos W.M."/>
            <person name="Janssen P.H."/>
            <person name="Smidt H."/>
        </authorList>
    </citation>
    <scope>NUCLEOTIDE SEQUENCE [LARGE SCALE GENOMIC DNA]</scope>
    <source>
        <strain evidence="10 11">Ellin428</strain>
    </source>
</reference>
<dbReference type="GO" id="GO:0008324">
    <property type="term" value="F:monoatomic cation transmembrane transporter activity"/>
    <property type="evidence" value="ECO:0007669"/>
    <property type="project" value="InterPro"/>
</dbReference>
<evidence type="ECO:0000256" key="7">
    <source>
        <dbReference type="SAM" id="Phobius"/>
    </source>
</evidence>
<comment type="similarity">
    <text evidence="2">Belongs to the cation diffusion facilitator (CDF) transporter (TC 2.A.4) family.</text>
</comment>
<dbReference type="eggNOG" id="COG0053">
    <property type="taxonomic scope" value="Bacteria"/>
</dbReference>
<dbReference type="SUPFAM" id="SSF160240">
    <property type="entry name" value="Cation efflux protein cytoplasmic domain-like"/>
    <property type="match status" value="1"/>
</dbReference>
<evidence type="ECO:0000256" key="5">
    <source>
        <dbReference type="ARBA" id="ARBA00022989"/>
    </source>
</evidence>
<comment type="caution">
    <text evidence="10">The sequence shown here is derived from an EMBL/GenBank/DDBJ whole genome shotgun (WGS) entry which is preliminary data.</text>
</comment>
<dbReference type="EMBL" id="ABVL01000002">
    <property type="protein sequence ID" value="EDY21768.1"/>
    <property type="molecule type" value="Genomic_DNA"/>
</dbReference>
<dbReference type="NCBIfam" id="TIGR01297">
    <property type="entry name" value="CDF"/>
    <property type="match status" value="1"/>
</dbReference>
<evidence type="ECO:0000256" key="6">
    <source>
        <dbReference type="ARBA" id="ARBA00023136"/>
    </source>
</evidence>
<accession>B4CWH6</accession>
<dbReference type="FunFam" id="1.20.1510.10:FF:000006">
    <property type="entry name" value="Divalent cation efflux transporter"/>
    <property type="match status" value="1"/>
</dbReference>
<dbReference type="GO" id="GO:0016020">
    <property type="term" value="C:membrane"/>
    <property type="evidence" value="ECO:0007669"/>
    <property type="project" value="UniProtKB-SubCell"/>
</dbReference>
<keyword evidence="3" id="KW-0813">Transport</keyword>
<evidence type="ECO:0000256" key="2">
    <source>
        <dbReference type="ARBA" id="ARBA00008114"/>
    </source>
</evidence>
<evidence type="ECO:0000313" key="11">
    <source>
        <dbReference type="Proteomes" id="UP000005824"/>
    </source>
</evidence>
<dbReference type="InterPro" id="IPR050291">
    <property type="entry name" value="CDF_Transporter"/>
</dbReference>
<proteinExistence type="inferred from homology"/>
<evidence type="ECO:0000256" key="3">
    <source>
        <dbReference type="ARBA" id="ARBA00022448"/>
    </source>
</evidence>
<keyword evidence="5 7" id="KW-1133">Transmembrane helix</keyword>
<gene>
    <name evidence="10" type="ORF">CfE428DRAFT_1013</name>
</gene>
<dbReference type="Pfam" id="PF16916">
    <property type="entry name" value="ZT_dimer"/>
    <property type="match status" value="1"/>
</dbReference>
<dbReference type="InterPro" id="IPR027470">
    <property type="entry name" value="Cation_efflux_CTD"/>
</dbReference>
<dbReference type="AlphaFoldDB" id="B4CWH6"/>
<feature type="transmembrane region" description="Helical" evidence="7">
    <location>
        <begin position="188"/>
        <end position="205"/>
    </location>
</feature>
<evidence type="ECO:0000256" key="1">
    <source>
        <dbReference type="ARBA" id="ARBA00004141"/>
    </source>
</evidence>
<sequence>MPSGSASRNGYGKGARLALVGVTVNFFLALIKIVAGLLGNAYALIADGIESTLDIFSSLIIWFGLKVAAEPPDDEHPYGHGKAEPLASIVVALIVIAAAIGLAVESVHEIITPHHAPAPYTLVVLIGVIIIKETLFRKVSGAAEELGSTAVKTDAWHHRADVLTSAGAFIGISIAIIGGKGWEPADDWAALFTCTIIAFNGYKLLMPALHEVMDTAPPKELESAVRAIAAGVPQVAEVEKCRVRKMGLDYYVDIHIGVDANLTVRTGHEISHAVKDAIRTAKPEVMDVLVHIEPSDVAEGAATARGS</sequence>
<dbReference type="Proteomes" id="UP000005824">
    <property type="component" value="Unassembled WGS sequence"/>
</dbReference>
<keyword evidence="4 7" id="KW-0812">Transmembrane</keyword>
<dbReference type="Gene3D" id="1.20.1510.10">
    <property type="entry name" value="Cation efflux protein transmembrane domain"/>
    <property type="match status" value="1"/>
</dbReference>
<evidence type="ECO:0000256" key="4">
    <source>
        <dbReference type="ARBA" id="ARBA00022692"/>
    </source>
</evidence>
<dbReference type="FunCoup" id="B4CWH6">
    <property type="interactions" value="341"/>
</dbReference>
<feature type="transmembrane region" description="Helical" evidence="7">
    <location>
        <begin position="86"/>
        <end position="104"/>
    </location>
</feature>
<dbReference type="PANTHER" id="PTHR43840">
    <property type="entry name" value="MITOCHONDRIAL METAL TRANSPORTER 1-RELATED"/>
    <property type="match status" value="1"/>
</dbReference>
<dbReference type="STRING" id="497964.CfE428DRAFT_1013"/>
<dbReference type="PANTHER" id="PTHR43840:SF15">
    <property type="entry name" value="MITOCHONDRIAL METAL TRANSPORTER 1-RELATED"/>
    <property type="match status" value="1"/>
</dbReference>
<dbReference type="InterPro" id="IPR002524">
    <property type="entry name" value="Cation_efflux"/>
</dbReference>
<feature type="transmembrane region" description="Helical" evidence="7">
    <location>
        <begin position="17"/>
        <end position="35"/>
    </location>
</feature>
<feature type="domain" description="Cation efflux protein cytoplasmic" evidence="9">
    <location>
        <begin position="217"/>
        <end position="294"/>
    </location>
</feature>
<dbReference type="RefSeq" id="WP_006978340.1">
    <property type="nucleotide sequence ID" value="NZ_ABVL01000002.1"/>
</dbReference>
<name>B4CWH6_9BACT</name>
<evidence type="ECO:0000259" key="9">
    <source>
        <dbReference type="Pfam" id="PF16916"/>
    </source>
</evidence>
<dbReference type="InParanoid" id="B4CWH6"/>
<dbReference type="InterPro" id="IPR058533">
    <property type="entry name" value="Cation_efflux_TM"/>
</dbReference>
<evidence type="ECO:0000313" key="10">
    <source>
        <dbReference type="EMBL" id="EDY21768.1"/>
    </source>
</evidence>
<dbReference type="InterPro" id="IPR036837">
    <property type="entry name" value="Cation_efflux_CTD_sf"/>
</dbReference>
<dbReference type="Pfam" id="PF01545">
    <property type="entry name" value="Cation_efflux"/>
    <property type="match status" value="1"/>
</dbReference>
<keyword evidence="6 7" id="KW-0472">Membrane</keyword>
<comment type="subcellular location">
    <subcellularLocation>
        <location evidence="1">Membrane</location>
        <topology evidence="1">Multi-pass membrane protein</topology>
    </subcellularLocation>
</comment>
<dbReference type="Gene3D" id="3.30.70.1350">
    <property type="entry name" value="Cation efflux protein, cytoplasmic domain"/>
    <property type="match status" value="1"/>
</dbReference>
<dbReference type="InterPro" id="IPR027469">
    <property type="entry name" value="Cation_efflux_TMD_sf"/>
</dbReference>
<dbReference type="SUPFAM" id="SSF161111">
    <property type="entry name" value="Cation efflux protein transmembrane domain-like"/>
    <property type="match status" value="1"/>
</dbReference>
<feature type="domain" description="Cation efflux protein transmembrane" evidence="8">
    <location>
        <begin position="19"/>
        <end position="210"/>
    </location>
</feature>
<keyword evidence="11" id="KW-1185">Reference proteome</keyword>